<accession>A0A9W8ME88</accession>
<dbReference type="AlphaFoldDB" id="A0A9W8ME88"/>
<evidence type="ECO:0000313" key="2">
    <source>
        <dbReference type="EMBL" id="KAJ2927351.1"/>
    </source>
</evidence>
<organism evidence="2 3">
    <name type="scientific">Candolleomyces eurysporus</name>
    <dbReference type="NCBI Taxonomy" id="2828524"/>
    <lineage>
        <taxon>Eukaryota</taxon>
        <taxon>Fungi</taxon>
        <taxon>Dikarya</taxon>
        <taxon>Basidiomycota</taxon>
        <taxon>Agaricomycotina</taxon>
        <taxon>Agaricomycetes</taxon>
        <taxon>Agaricomycetidae</taxon>
        <taxon>Agaricales</taxon>
        <taxon>Agaricineae</taxon>
        <taxon>Psathyrellaceae</taxon>
        <taxon>Candolleomyces</taxon>
    </lineage>
</organism>
<dbReference type="EMBL" id="JANBPK010001003">
    <property type="protein sequence ID" value="KAJ2927351.1"/>
    <property type="molecule type" value="Genomic_DNA"/>
</dbReference>
<feature type="non-terminal residue" evidence="2">
    <location>
        <position position="1"/>
    </location>
</feature>
<feature type="coiled-coil region" evidence="1">
    <location>
        <begin position="46"/>
        <end position="80"/>
    </location>
</feature>
<protein>
    <submittedName>
        <fullName evidence="2">Uncharacterized protein</fullName>
    </submittedName>
</protein>
<comment type="caution">
    <text evidence="2">The sequence shown here is derived from an EMBL/GenBank/DDBJ whole genome shotgun (WGS) entry which is preliminary data.</text>
</comment>
<dbReference type="Proteomes" id="UP001140091">
    <property type="component" value="Unassembled WGS sequence"/>
</dbReference>
<keyword evidence="3" id="KW-1185">Reference proteome</keyword>
<reference evidence="2" key="1">
    <citation type="submission" date="2022-06" db="EMBL/GenBank/DDBJ databases">
        <title>Genome Sequence of Candolleomyces eurysporus.</title>
        <authorList>
            <person name="Buettner E."/>
        </authorList>
    </citation>
    <scope>NUCLEOTIDE SEQUENCE</scope>
    <source>
        <strain evidence="2">VTCC 930004</strain>
    </source>
</reference>
<evidence type="ECO:0000256" key="1">
    <source>
        <dbReference type="SAM" id="Coils"/>
    </source>
</evidence>
<proteinExistence type="predicted"/>
<evidence type="ECO:0000313" key="3">
    <source>
        <dbReference type="Proteomes" id="UP001140091"/>
    </source>
</evidence>
<dbReference type="OrthoDB" id="2745718at2759"/>
<gene>
    <name evidence="2" type="ORF">H1R20_g9742</name>
</gene>
<sequence length="276" mass="31516">MEPGRPGWEKDLERLRAEVLTQLKDWEDSQKVSITKQLESFRDNQAAELQKDLDICRRERDELFRECQTLRARERQLSDDLNETRLAFTRQTLDLQADKAKLLEELNTARSAPLLHQIKLLEELNAARVTLAEMTADMEDLKMLKSGRAGGLVNGPLKELRDELAKHGLSDAVVPQEPHAQVEARERLQELQRRWQTLKWTSEETYDIEGGCSAYELVGGMFIKIDGEGNILVLQLPTYRDPVYKVIANRNLGIKPSGFTSDPGQDLIVFTEISSE</sequence>
<name>A0A9W8ME88_9AGAR</name>
<keyword evidence="1" id="KW-0175">Coiled coil</keyword>